<dbReference type="Gene3D" id="3.30.40.10">
    <property type="entry name" value="Zinc/RING finger domain, C3HC4 (zinc finger)"/>
    <property type="match status" value="1"/>
</dbReference>
<dbReference type="STRING" id="4577.A0A1D6PC68"/>
<name>A0A1D6PC68_MAIZE</name>
<dbReference type="SMR" id="A0A1D6PC68"/>
<organism evidence="2">
    <name type="scientific">Zea mays</name>
    <name type="common">Maize</name>
    <dbReference type="NCBI Taxonomy" id="4577"/>
    <lineage>
        <taxon>Eukaryota</taxon>
        <taxon>Viridiplantae</taxon>
        <taxon>Streptophyta</taxon>
        <taxon>Embryophyta</taxon>
        <taxon>Tracheophyta</taxon>
        <taxon>Spermatophyta</taxon>
        <taxon>Magnoliopsida</taxon>
        <taxon>Liliopsida</taxon>
        <taxon>Poales</taxon>
        <taxon>Poaceae</taxon>
        <taxon>PACMAD clade</taxon>
        <taxon>Panicoideae</taxon>
        <taxon>Andropogonodae</taxon>
        <taxon>Andropogoneae</taxon>
        <taxon>Tripsacinae</taxon>
        <taxon>Zea</taxon>
    </lineage>
</organism>
<feature type="domain" description="Cellulose synthase RING-type zinc finger" evidence="1">
    <location>
        <begin position="5"/>
        <end position="56"/>
    </location>
</feature>
<dbReference type="InParanoid" id="A0A1D6PC68"/>
<dbReference type="GO" id="GO:0016740">
    <property type="term" value="F:transferase activity"/>
    <property type="evidence" value="ECO:0007669"/>
    <property type="project" value="UniProtKB-KW"/>
</dbReference>
<dbReference type="OMA" id="PCYEYEQ"/>
<gene>
    <name evidence="2" type="ORF">ZEAMMB73_Zm00001d047665</name>
</gene>
<dbReference type="Pfam" id="PF14569">
    <property type="entry name" value="zf-UDP"/>
    <property type="match status" value="1"/>
</dbReference>
<dbReference type="InterPro" id="IPR027934">
    <property type="entry name" value="CES_Znf_RING"/>
</dbReference>
<dbReference type="AlphaFoldDB" id="A0A1D6PC68"/>
<keyword evidence="2" id="KW-0808">Transferase</keyword>
<proteinExistence type="predicted"/>
<accession>A0A1D6PC68</accession>
<dbReference type="SUPFAM" id="SSF57850">
    <property type="entry name" value="RING/U-box"/>
    <property type="match status" value="1"/>
</dbReference>
<evidence type="ECO:0000313" key="2">
    <source>
        <dbReference type="EMBL" id="AQL07222.1"/>
    </source>
</evidence>
<sequence>MDSDAAAICGQGVGTTADGDLCTFCGFPMCRPCYEYNRKDDTQACPQCKTNKRHQGLEVKPRFGMVPLVFGTLEALALQKLNYKHP</sequence>
<dbReference type="EMBL" id="CM000785">
    <property type="protein sequence ID" value="AQL07222.1"/>
    <property type="molecule type" value="Genomic_DNA"/>
</dbReference>
<dbReference type="InterPro" id="IPR013083">
    <property type="entry name" value="Znf_RING/FYVE/PHD"/>
</dbReference>
<reference evidence="2" key="1">
    <citation type="submission" date="2015-12" db="EMBL/GenBank/DDBJ databases">
        <title>Update maize B73 reference genome by single molecule sequencing technologies.</title>
        <authorList>
            <consortium name="Maize Genome Sequencing Project"/>
            <person name="Ware D."/>
        </authorList>
    </citation>
    <scope>NUCLEOTIDE SEQUENCE</scope>
    <source>
        <tissue evidence="2">Seedling</tissue>
    </source>
</reference>
<protein>
    <submittedName>
        <fullName evidence="2">Cellulose synthase/ transferase transferring glycosyl groups</fullName>
    </submittedName>
</protein>
<evidence type="ECO:0000259" key="1">
    <source>
        <dbReference type="Pfam" id="PF14569"/>
    </source>
</evidence>